<dbReference type="SMART" id="SM00219">
    <property type="entry name" value="TyrKc"/>
    <property type="match status" value="1"/>
</dbReference>
<dbReference type="GO" id="GO:0005886">
    <property type="term" value="C:plasma membrane"/>
    <property type="evidence" value="ECO:0007669"/>
    <property type="project" value="TreeGrafter"/>
</dbReference>
<dbReference type="InterPro" id="IPR000719">
    <property type="entry name" value="Prot_kinase_dom"/>
</dbReference>
<dbReference type="PANTHER" id="PTHR24416">
    <property type="entry name" value="TYROSINE-PROTEIN KINASE RECEPTOR"/>
    <property type="match status" value="1"/>
</dbReference>
<dbReference type="InterPro" id="IPR001245">
    <property type="entry name" value="Ser-Thr/Tyr_kinase_cat_dom"/>
</dbReference>
<evidence type="ECO:0000259" key="1">
    <source>
        <dbReference type="PROSITE" id="PS50011"/>
    </source>
</evidence>
<proteinExistence type="predicted"/>
<dbReference type="SUPFAM" id="SSF56112">
    <property type="entry name" value="Protein kinase-like (PK-like)"/>
    <property type="match status" value="1"/>
</dbReference>
<dbReference type="PANTHER" id="PTHR24416:SF600">
    <property type="entry name" value="PDGF- AND VEGF-RECEPTOR RELATED, ISOFORM J"/>
    <property type="match status" value="1"/>
</dbReference>
<accession>A0A1X7TM40</accession>
<dbReference type="Pfam" id="PF07714">
    <property type="entry name" value="PK_Tyr_Ser-Thr"/>
    <property type="match status" value="2"/>
</dbReference>
<dbReference type="GO" id="GO:0005524">
    <property type="term" value="F:ATP binding"/>
    <property type="evidence" value="ECO:0007669"/>
    <property type="project" value="InterPro"/>
</dbReference>
<dbReference type="InterPro" id="IPR020635">
    <property type="entry name" value="Tyr_kinase_cat_dom"/>
</dbReference>
<dbReference type="InterPro" id="IPR050122">
    <property type="entry name" value="RTK"/>
</dbReference>
<reference evidence="2" key="1">
    <citation type="submission" date="2017-05" db="UniProtKB">
        <authorList>
            <consortium name="EnsemblMetazoa"/>
        </authorList>
    </citation>
    <scope>IDENTIFICATION</scope>
</reference>
<dbReference type="Gene3D" id="3.30.200.20">
    <property type="entry name" value="Phosphorylase Kinase, domain 1"/>
    <property type="match status" value="1"/>
</dbReference>
<dbReference type="PROSITE" id="PS50011">
    <property type="entry name" value="PROTEIN_KINASE_DOM"/>
    <property type="match status" value="1"/>
</dbReference>
<dbReference type="OrthoDB" id="5984265at2759"/>
<dbReference type="PRINTS" id="PR00109">
    <property type="entry name" value="TYRKINASE"/>
</dbReference>
<dbReference type="GO" id="GO:0043235">
    <property type="term" value="C:receptor complex"/>
    <property type="evidence" value="ECO:0007669"/>
    <property type="project" value="TreeGrafter"/>
</dbReference>
<dbReference type="InParanoid" id="A0A1X7TM40"/>
<sequence length="249" mass="28713">MIGDLKEVYLDNMYHTEKSFHSIDISEVIDSVQHCIALLLTPRFQKYEVIEPMKKQFDPIKTMKQLFRVLEKYVSWFNFELVIKLVNTFITDERDLPRTWSTYRHFGDVFSAGYIPEGFSPEDSIKVAVKTAKKGVSEEKRKEILREVSVMTNMVHPNLDLAARNVLVGHGEICKVADFGSLRELPEDDSIYVSSSNIPCPIRWMPPEAISKRSFSVASDVWSFGILQWEMMNPGKLPYANFGSYEVRT</sequence>
<dbReference type="Gene3D" id="1.10.510.10">
    <property type="entry name" value="Transferase(Phosphotransferase) domain 1"/>
    <property type="match status" value="1"/>
</dbReference>
<dbReference type="InterPro" id="IPR011009">
    <property type="entry name" value="Kinase-like_dom_sf"/>
</dbReference>
<dbReference type="STRING" id="400682.A0A1X7TM40"/>
<name>A0A1X7TM40_AMPQE</name>
<dbReference type="eggNOG" id="KOG0196">
    <property type="taxonomic scope" value="Eukaryota"/>
</dbReference>
<dbReference type="AlphaFoldDB" id="A0A1X7TM40"/>
<dbReference type="GO" id="GO:0004714">
    <property type="term" value="F:transmembrane receptor protein tyrosine kinase activity"/>
    <property type="evidence" value="ECO:0007669"/>
    <property type="project" value="TreeGrafter"/>
</dbReference>
<dbReference type="GO" id="GO:0007169">
    <property type="term" value="P:cell surface receptor protein tyrosine kinase signaling pathway"/>
    <property type="evidence" value="ECO:0007669"/>
    <property type="project" value="TreeGrafter"/>
</dbReference>
<dbReference type="EnsemblMetazoa" id="Aqu2.1.15982_001">
    <property type="protein sequence ID" value="Aqu2.1.15982_001"/>
    <property type="gene ID" value="Aqu2.1.15982"/>
</dbReference>
<organism evidence="2">
    <name type="scientific">Amphimedon queenslandica</name>
    <name type="common">Sponge</name>
    <dbReference type="NCBI Taxonomy" id="400682"/>
    <lineage>
        <taxon>Eukaryota</taxon>
        <taxon>Metazoa</taxon>
        <taxon>Porifera</taxon>
        <taxon>Demospongiae</taxon>
        <taxon>Heteroscleromorpha</taxon>
        <taxon>Haplosclerida</taxon>
        <taxon>Niphatidae</taxon>
        <taxon>Amphimedon</taxon>
    </lineage>
</organism>
<feature type="domain" description="Protein kinase" evidence="1">
    <location>
        <begin position="1"/>
        <end position="249"/>
    </location>
</feature>
<evidence type="ECO:0000313" key="2">
    <source>
        <dbReference type="EnsemblMetazoa" id="Aqu2.1.15982_001"/>
    </source>
</evidence>
<protein>
    <recommendedName>
        <fullName evidence="1">Protein kinase domain-containing protein</fullName>
    </recommendedName>
</protein>